<keyword evidence="3" id="KW-0813">Transport</keyword>
<dbReference type="InterPro" id="IPR004669">
    <property type="entry name" value="C4_dicarb_anaerob_car"/>
</dbReference>
<dbReference type="NCBIfam" id="NF037994">
    <property type="entry name" value="DcuC_1"/>
    <property type="match status" value="1"/>
</dbReference>
<evidence type="ECO:0000256" key="2">
    <source>
        <dbReference type="ARBA" id="ARBA00005275"/>
    </source>
</evidence>
<feature type="transmembrane region" description="Helical" evidence="8">
    <location>
        <begin position="63"/>
        <end position="81"/>
    </location>
</feature>
<dbReference type="Proteomes" id="UP000196125">
    <property type="component" value="Unassembled WGS sequence"/>
</dbReference>
<feature type="transmembrane region" description="Helical" evidence="8">
    <location>
        <begin position="351"/>
        <end position="372"/>
    </location>
</feature>
<evidence type="ECO:0000256" key="7">
    <source>
        <dbReference type="ARBA" id="ARBA00023136"/>
    </source>
</evidence>
<feature type="transmembrane region" description="Helical" evidence="8">
    <location>
        <begin position="281"/>
        <end position="300"/>
    </location>
</feature>
<dbReference type="OrthoDB" id="1674075at2"/>
<feature type="transmembrane region" description="Helical" evidence="8">
    <location>
        <begin position="475"/>
        <end position="494"/>
    </location>
</feature>
<dbReference type="GO" id="GO:0005886">
    <property type="term" value="C:plasma membrane"/>
    <property type="evidence" value="ECO:0007669"/>
    <property type="project" value="UniProtKB-SubCell"/>
</dbReference>
<feature type="transmembrane region" description="Helical" evidence="8">
    <location>
        <begin position="450"/>
        <end position="469"/>
    </location>
</feature>
<proteinExistence type="inferred from homology"/>
<dbReference type="GO" id="GO:0015556">
    <property type="term" value="F:C4-dicarboxylate transmembrane transporter activity"/>
    <property type="evidence" value="ECO:0007669"/>
    <property type="project" value="InterPro"/>
</dbReference>
<feature type="transmembrane region" description="Helical" evidence="8">
    <location>
        <begin position="16"/>
        <end position="33"/>
    </location>
</feature>
<dbReference type="PANTHER" id="PTHR42002">
    <property type="entry name" value="ANAEROBIC C4-DICARBOXYLATE TRANSPORTER DCUC-RELATED"/>
    <property type="match status" value="1"/>
</dbReference>
<feature type="transmembrane region" description="Helical" evidence="8">
    <location>
        <begin position="150"/>
        <end position="167"/>
    </location>
</feature>
<gene>
    <name evidence="10" type="primary">dcuD</name>
    <name evidence="9" type="synonym">dcuC</name>
    <name evidence="9" type="ORF">SBX37_17350</name>
    <name evidence="10" type="ORF">VIM7927_02187</name>
</gene>
<evidence type="ECO:0000313" key="10">
    <source>
        <dbReference type="EMBL" id="SMS00914.1"/>
    </source>
</evidence>
<keyword evidence="5 8" id="KW-0812">Transmembrane</keyword>
<dbReference type="InterPro" id="IPR018385">
    <property type="entry name" value="C4_dicarb_anaerob_car-like"/>
</dbReference>
<evidence type="ECO:0000256" key="5">
    <source>
        <dbReference type="ARBA" id="ARBA00022692"/>
    </source>
</evidence>
<name>A0A1Y6ITE9_9VIBR</name>
<dbReference type="PANTHER" id="PTHR42002:SF2">
    <property type="entry name" value="ANAEROBIC C4-DICARBOXYLATE TRANSPORTER DCUC-RELATED"/>
    <property type="match status" value="1"/>
</dbReference>
<dbReference type="AlphaFoldDB" id="A0A1Y6ITE9"/>
<feature type="transmembrane region" description="Helical" evidence="8">
    <location>
        <begin position="236"/>
        <end position="255"/>
    </location>
</feature>
<evidence type="ECO:0000256" key="6">
    <source>
        <dbReference type="ARBA" id="ARBA00022989"/>
    </source>
</evidence>
<keyword evidence="7 8" id="KW-0472">Membrane</keyword>
<keyword evidence="12" id="KW-1185">Reference proteome</keyword>
<dbReference type="EMBL" id="FXXI01000003">
    <property type="protein sequence ID" value="SMS00914.1"/>
    <property type="molecule type" value="Genomic_DNA"/>
</dbReference>
<keyword evidence="4" id="KW-1003">Cell membrane</keyword>
<evidence type="ECO:0000256" key="3">
    <source>
        <dbReference type="ARBA" id="ARBA00022448"/>
    </source>
</evidence>
<reference evidence="10 11" key="1">
    <citation type="submission" date="2017-05" db="EMBL/GenBank/DDBJ databases">
        <authorList>
            <person name="Song R."/>
            <person name="Chenine A.L."/>
            <person name="Ruprecht R.M."/>
        </authorList>
    </citation>
    <scope>NUCLEOTIDE SEQUENCE [LARGE SCALE GENOMIC DNA]</scope>
    <source>
        <strain evidence="10 11">CECT 7927</strain>
    </source>
</reference>
<evidence type="ECO:0000256" key="4">
    <source>
        <dbReference type="ARBA" id="ARBA00022475"/>
    </source>
</evidence>
<comment type="similarity">
    <text evidence="2">Belongs to the DcuC/DcuD transporter (TC 2.A.61) family.</text>
</comment>
<sequence length="495" mass="53102">MENSLQVPTKLNKTSLMAWIAMIFVVIPGIYFVAGIQAFILAVSLLALTLVGVGIVKKFYAQAIVLVVGCALLIAASYIHPDLAITAKSTGSRFLDVFVEIKSVFSHSMAGLGLTIMVIAGFSRYMTDIGAAGKLVEISVKPIGKIKSKYILLGSCYIFMQLLALFISSPSGLALLMMATLYPILRSLGCSKASVAAVIASGVCIDYGPSATGSVQIAKLTDYDLFSFFITKQIPIVWILFIFIGVMHMIMQAYWDRKEGVDTEDEEGFEVSNDSTNIPKYYAILPVIPMILLFTFSSFSSQWLPESLHFRIDVVSAMLMSFFIAFIIDSVRTLDLHAASNKIAGLFDQMGQSFTTVVSILVCAQVLAAGMIKVGFIDSLFSFIPSGSDTQALLVVVFSGLIFFSSVVLGTGSTFNAFAPVAAEVAKGGGLSVFKLLIPMHFSASLGRSFSPIAGVTIAVAGLVGLTPLEIIKRNAVQLGSAYILMLILSNFLIS</sequence>
<reference evidence="9 12" key="2">
    <citation type="submission" date="2023-11" db="EMBL/GenBank/DDBJ databases">
        <title>Plant-associative lifestyle of Vibrio porteresiae and its evolutionary dynamics.</title>
        <authorList>
            <person name="Rameshkumar N."/>
            <person name="Kirti K."/>
        </authorList>
    </citation>
    <scope>NUCLEOTIDE SEQUENCE [LARGE SCALE GENOMIC DNA]</scope>
    <source>
        <strain evidence="9 12">MSSRF38</strain>
    </source>
</reference>
<evidence type="ECO:0000313" key="11">
    <source>
        <dbReference type="Proteomes" id="UP000196125"/>
    </source>
</evidence>
<evidence type="ECO:0000256" key="1">
    <source>
        <dbReference type="ARBA" id="ARBA00004651"/>
    </source>
</evidence>
<protein>
    <submittedName>
        <fullName evidence="9">C4-dicarboxylate transporter DcuC</fullName>
    </submittedName>
    <submittedName>
        <fullName evidence="10">Putative cryptic C4-dicarboxylate transporter DcuD</fullName>
    </submittedName>
</protein>
<feature type="transmembrane region" description="Helical" evidence="8">
    <location>
        <begin position="392"/>
        <end position="411"/>
    </location>
</feature>
<organism evidence="10 11">
    <name type="scientific">Vibrio mangrovi</name>
    <dbReference type="NCBI Taxonomy" id="474394"/>
    <lineage>
        <taxon>Bacteria</taxon>
        <taxon>Pseudomonadati</taxon>
        <taxon>Pseudomonadota</taxon>
        <taxon>Gammaproteobacteria</taxon>
        <taxon>Vibrionales</taxon>
        <taxon>Vibrionaceae</taxon>
        <taxon>Vibrio</taxon>
    </lineage>
</organism>
<feature type="transmembrane region" description="Helical" evidence="8">
    <location>
        <begin position="101"/>
        <end position="122"/>
    </location>
</feature>
<comment type="subcellular location">
    <subcellularLocation>
        <location evidence="1">Cell membrane</location>
        <topology evidence="1">Multi-pass membrane protein</topology>
    </subcellularLocation>
</comment>
<accession>A0A1Y6ITE9</accession>
<feature type="transmembrane region" description="Helical" evidence="8">
    <location>
        <begin position="39"/>
        <end position="56"/>
    </location>
</feature>
<evidence type="ECO:0000256" key="8">
    <source>
        <dbReference type="SAM" id="Phobius"/>
    </source>
</evidence>
<dbReference type="NCBIfam" id="TIGR00771">
    <property type="entry name" value="DcuC"/>
    <property type="match status" value="1"/>
</dbReference>
<keyword evidence="6 8" id="KW-1133">Transmembrane helix</keyword>
<dbReference type="EMBL" id="JAWRCO010000002">
    <property type="protein sequence ID" value="MDW6004624.1"/>
    <property type="molecule type" value="Genomic_DNA"/>
</dbReference>
<evidence type="ECO:0000313" key="9">
    <source>
        <dbReference type="EMBL" id="MDW6004624.1"/>
    </source>
</evidence>
<evidence type="ECO:0000313" key="12">
    <source>
        <dbReference type="Proteomes" id="UP001283366"/>
    </source>
</evidence>
<dbReference type="RefSeq" id="WP_087480959.1">
    <property type="nucleotide sequence ID" value="NZ_AP024884.1"/>
</dbReference>
<dbReference type="Pfam" id="PF03606">
    <property type="entry name" value="DcuC"/>
    <property type="match status" value="1"/>
</dbReference>
<feature type="transmembrane region" description="Helical" evidence="8">
    <location>
        <begin position="312"/>
        <end position="331"/>
    </location>
</feature>
<dbReference type="Proteomes" id="UP001283366">
    <property type="component" value="Unassembled WGS sequence"/>
</dbReference>